<evidence type="ECO:0000313" key="6">
    <source>
        <dbReference type="EMBL" id="KAI1718197.1"/>
    </source>
</evidence>
<dbReference type="GO" id="GO:0043025">
    <property type="term" value="C:neuronal cell body"/>
    <property type="evidence" value="ECO:0007669"/>
    <property type="project" value="TreeGrafter"/>
</dbReference>
<dbReference type="InterPro" id="IPR036179">
    <property type="entry name" value="Ig-like_dom_sf"/>
</dbReference>
<dbReference type="InterPro" id="IPR036116">
    <property type="entry name" value="FN3_sf"/>
</dbReference>
<dbReference type="InterPro" id="IPR003961">
    <property type="entry name" value="FN3_dom"/>
</dbReference>
<dbReference type="InterPro" id="IPR013783">
    <property type="entry name" value="Ig-like_fold"/>
</dbReference>
<dbReference type="SUPFAM" id="SSF48726">
    <property type="entry name" value="Immunoglobulin"/>
    <property type="match status" value="3"/>
</dbReference>
<sequence>MNGLDYWTLCFRTFAVFCVALSRISDTCVAQKISTQPTTYEVRVGDSVELPCHFSELDAEEKVVVWKRGLDVLAIDDELTNNDNRFQIKRDGLNYILSIVSLEPYDSADYTCSVTSIPPVEITHKLQVNVSPAVKLTPSSSTPVLVRAGEEVIVKCSGSGNPPPEVSWSRKSGWGKHAVPMPSHSHTAHGRLRIERVQVADSGVYECRASNGVGDDALAEIEIKVEASEKTASAEERESVTSAPWVETDRLYIPVAVGSDANITCRYKGQPEPTVDWLFNGFKINPHNTQFRHSTQLGSFDGNSSLTVFSLKDIHEDQFGRPGPPALLLRGNTLSWTVQSVAPVSEYKVHYRLPEEDTWKTDQSGDNWEHSVSLDFLQPNTEYELQLSAKNNIGWGSLARDTVVYEPGESGAVQPNKLTKDDSNSAIASSWTTFTLSLPLILISIFVF</sequence>
<dbReference type="Gene3D" id="2.60.40.10">
    <property type="entry name" value="Immunoglobulins"/>
    <property type="match status" value="4"/>
</dbReference>
<accession>A0AAD4N4Y5</accession>
<dbReference type="SMART" id="SM00409">
    <property type="entry name" value="IG"/>
    <property type="match status" value="3"/>
</dbReference>
<protein>
    <submittedName>
        <fullName evidence="6">Immunoglobulin domain-containing protein</fullName>
    </submittedName>
</protein>
<dbReference type="Proteomes" id="UP001201812">
    <property type="component" value="Unassembled WGS sequence"/>
</dbReference>
<evidence type="ECO:0000313" key="7">
    <source>
        <dbReference type="Proteomes" id="UP001201812"/>
    </source>
</evidence>
<evidence type="ECO:0000259" key="5">
    <source>
        <dbReference type="PROSITE" id="PS50853"/>
    </source>
</evidence>
<dbReference type="InterPro" id="IPR013098">
    <property type="entry name" value="Ig_I-set"/>
</dbReference>
<dbReference type="Pfam" id="PF00041">
    <property type="entry name" value="fn3"/>
    <property type="match status" value="1"/>
</dbReference>
<dbReference type="SUPFAM" id="SSF49265">
    <property type="entry name" value="Fibronectin type III"/>
    <property type="match status" value="1"/>
</dbReference>
<dbReference type="EMBL" id="JAKKPZ010000008">
    <property type="protein sequence ID" value="KAI1718197.1"/>
    <property type="molecule type" value="Genomic_DNA"/>
</dbReference>
<keyword evidence="7" id="KW-1185">Reference proteome</keyword>
<dbReference type="Pfam" id="PF07679">
    <property type="entry name" value="I-set"/>
    <property type="match status" value="2"/>
</dbReference>
<dbReference type="InterPro" id="IPR003598">
    <property type="entry name" value="Ig_sub2"/>
</dbReference>
<evidence type="ECO:0000256" key="2">
    <source>
        <dbReference type="ARBA" id="ARBA00023319"/>
    </source>
</evidence>
<dbReference type="GO" id="GO:0007156">
    <property type="term" value="P:homophilic cell adhesion via plasma membrane adhesion molecules"/>
    <property type="evidence" value="ECO:0007669"/>
    <property type="project" value="TreeGrafter"/>
</dbReference>
<feature type="domain" description="Fibronectin type-III" evidence="5">
    <location>
        <begin position="318"/>
        <end position="409"/>
    </location>
</feature>
<feature type="chain" id="PRO_5042037498" evidence="3">
    <location>
        <begin position="31"/>
        <end position="448"/>
    </location>
</feature>
<feature type="domain" description="Ig-like" evidence="4">
    <location>
        <begin position="132"/>
        <end position="226"/>
    </location>
</feature>
<proteinExistence type="predicted"/>
<dbReference type="GO" id="GO:0050808">
    <property type="term" value="P:synapse organization"/>
    <property type="evidence" value="ECO:0007669"/>
    <property type="project" value="TreeGrafter"/>
</dbReference>
<dbReference type="GO" id="GO:0008046">
    <property type="term" value="F:axon guidance receptor activity"/>
    <property type="evidence" value="ECO:0007669"/>
    <property type="project" value="TreeGrafter"/>
</dbReference>
<keyword evidence="2" id="KW-0393">Immunoglobulin domain</keyword>
<comment type="caution">
    <text evidence="6">The sequence shown here is derived from an EMBL/GenBank/DDBJ whole genome shotgun (WGS) entry which is preliminary data.</text>
</comment>
<dbReference type="CDD" id="cd00063">
    <property type="entry name" value="FN3"/>
    <property type="match status" value="1"/>
</dbReference>
<name>A0AAD4N4Y5_9BILA</name>
<dbReference type="PROSITE" id="PS50835">
    <property type="entry name" value="IG_LIKE"/>
    <property type="match status" value="3"/>
</dbReference>
<evidence type="ECO:0000256" key="3">
    <source>
        <dbReference type="SAM" id="SignalP"/>
    </source>
</evidence>
<feature type="domain" description="Ig-like" evidence="4">
    <location>
        <begin position="244"/>
        <end position="308"/>
    </location>
</feature>
<feature type="domain" description="Ig-like" evidence="4">
    <location>
        <begin position="31"/>
        <end position="123"/>
    </location>
</feature>
<dbReference type="InterPro" id="IPR050958">
    <property type="entry name" value="Cell_Adh-Cytoskel_Orgn"/>
</dbReference>
<dbReference type="SMART" id="SM00060">
    <property type="entry name" value="FN3"/>
    <property type="match status" value="1"/>
</dbReference>
<dbReference type="PROSITE" id="PS50853">
    <property type="entry name" value="FN3"/>
    <property type="match status" value="1"/>
</dbReference>
<keyword evidence="1" id="KW-0677">Repeat</keyword>
<keyword evidence="3" id="KW-0732">Signal</keyword>
<dbReference type="PANTHER" id="PTHR45080:SF33">
    <property type="entry name" value="IG-LIKE DOMAIN-CONTAINING PROTEIN"/>
    <property type="match status" value="1"/>
</dbReference>
<dbReference type="InterPro" id="IPR007110">
    <property type="entry name" value="Ig-like_dom"/>
</dbReference>
<dbReference type="SMART" id="SM00406">
    <property type="entry name" value="IGv"/>
    <property type="match status" value="2"/>
</dbReference>
<dbReference type="Pfam" id="PF13927">
    <property type="entry name" value="Ig_3"/>
    <property type="match status" value="1"/>
</dbReference>
<dbReference type="GO" id="GO:0005886">
    <property type="term" value="C:plasma membrane"/>
    <property type="evidence" value="ECO:0007669"/>
    <property type="project" value="TreeGrafter"/>
</dbReference>
<organism evidence="6 7">
    <name type="scientific">Ditylenchus destructor</name>
    <dbReference type="NCBI Taxonomy" id="166010"/>
    <lineage>
        <taxon>Eukaryota</taxon>
        <taxon>Metazoa</taxon>
        <taxon>Ecdysozoa</taxon>
        <taxon>Nematoda</taxon>
        <taxon>Chromadorea</taxon>
        <taxon>Rhabditida</taxon>
        <taxon>Tylenchina</taxon>
        <taxon>Tylenchomorpha</taxon>
        <taxon>Sphaerularioidea</taxon>
        <taxon>Anguinidae</taxon>
        <taxon>Anguininae</taxon>
        <taxon>Ditylenchus</taxon>
    </lineage>
</organism>
<reference evidence="6" key="1">
    <citation type="submission" date="2022-01" db="EMBL/GenBank/DDBJ databases">
        <title>Genome Sequence Resource for Two Populations of Ditylenchus destructor, the Migratory Endoparasitic Phytonematode.</title>
        <authorList>
            <person name="Zhang H."/>
            <person name="Lin R."/>
            <person name="Xie B."/>
        </authorList>
    </citation>
    <scope>NUCLEOTIDE SEQUENCE</scope>
    <source>
        <strain evidence="6">BazhouSP</strain>
    </source>
</reference>
<dbReference type="PANTHER" id="PTHR45080">
    <property type="entry name" value="CONTACTIN 5"/>
    <property type="match status" value="1"/>
</dbReference>
<dbReference type="SMART" id="SM00408">
    <property type="entry name" value="IGc2"/>
    <property type="match status" value="3"/>
</dbReference>
<gene>
    <name evidence="6" type="ORF">DdX_06616</name>
</gene>
<dbReference type="AlphaFoldDB" id="A0AAD4N4Y5"/>
<dbReference type="InterPro" id="IPR013106">
    <property type="entry name" value="Ig_V-set"/>
</dbReference>
<evidence type="ECO:0000259" key="4">
    <source>
        <dbReference type="PROSITE" id="PS50835"/>
    </source>
</evidence>
<dbReference type="InterPro" id="IPR003599">
    <property type="entry name" value="Ig_sub"/>
</dbReference>
<dbReference type="GO" id="GO:0030424">
    <property type="term" value="C:axon"/>
    <property type="evidence" value="ECO:0007669"/>
    <property type="project" value="TreeGrafter"/>
</dbReference>
<evidence type="ECO:0000256" key="1">
    <source>
        <dbReference type="ARBA" id="ARBA00022737"/>
    </source>
</evidence>
<feature type="signal peptide" evidence="3">
    <location>
        <begin position="1"/>
        <end position="30"/>
    </location>
</feature>